<gene>
    <name evidence="1" type="ORF">SCUD_LOCUS14003</name>
</gene>
<dbReference type="AlphaFoldDB" id="A0A183KG55"/>
<evidence type="ECO:0000313" key="2">
    <source>
        <dbReference type="Proteomes" id="UP000279833"/>
    </source>
</evidence>
<name>A0A183KG55_9TREM</name>
<dbReference type="WBParaSite" id="SCUD_0001400501-mRNA-1">
    <property type="protein sequence ID" value="SCUD_0001400501-mRNA-1"/>
    <property type="gene ID" value="SCUD_0001400501"/>
</dbReference>
<accession>A0A183KG55</accession>
<protein>
    <submittedName>
        <fullName evidence="1 3">Uncharacterized protein</fullName>
    </submittedName>
</protein>
<evidence type="ECO:0000313" key="1">
    <source>
        <dbReference type="EMBL" id="VDP54888.1"/>
    </source>
</evidence>
<organism evidence="3">
    <name type="scientific">Schistosoma curassoni</name>
    <dbReference type="NCBI Taxonomy" id="6186"/>
    <lineage>
        <taxon>Eukaryota</taxon>
        <taxon>Metazoa</taxon>
        <taxon>Spiralia</taxon>
        <taxon>Lophotrochozoa</taxon>
        <taxon>Platyhelminthes</taxon>
        <taxon>Trematoda</taxon>
        <taxon>Digenea</taxon>
        <taxon>Strigeidida</taxon>
        <taxon>Schistosomatoidea</taxon>
        <taxon>Schistosomatidae</taxon>
        <taxon>Schistosoma</taxon>
    </lineage>
</organism>
<dbReference type="Proteomes" id="UP000279833">
    <property type="component" value="Unassembled WGS sequence"/>
</dbReference>
<reference evidence="1 2" key="2">
    <citation type="submission" date="2018-11" db="EMBL/GenBank/DDBJ databases">
        <authorList>
            <consortium name="Pathogen Informatics"/>
        </authorList>
    </citation>
    <scope>NUCLEOTIDE SEQUENCE [LARGE SCALE GENOMIC DNA]</scope>
    <source>
        <strain evidence="1">Dakar</strain>
        <strain evidence="2">Dakar, Senegal</strain>
    </source>
</reference>
<dbReference type="EMBL" id="UZAK01036326">
    <property type="protein sequence ID" value="VDP54888.1"/>
    <property type="molecule type" value="Genomic_DNA"/>
</dbReference>
<keyword evidence="2" id="KW-1185">Reference proteome</keyword>
<proteinExistence type="predicted"/>
<sequence length="52" mass="6293">MKQINLNLNLTYRDTSISISHMNCYISKHTRVIKFINLIQKQVYIKRTKCFM</sequence>
<evidence type="ECO:0000313" key="3">
    <source>
        <dbReference type="WBParaSite" id="SCUD_0001400501-mRNA-1"/>
    </source>
</evidence>
<reference evidence="3" key="1">
    <citation type="submission" date="2016-06" db="UniProtKB">
        <authorList>
            <consortium name="WormBaseParasite"/>
        </authorList>
    </citation>
    <scope>IDENTIFICATION</scope>
</reference>